<dbReference type="PANTHER" id="PTHR12072">
    <property type="entry name" value="CWF19, CELL CYCLE CONTROL PROTEIN"/>
    <property type="match status" value="1"/>
</dbReference>
<organism evidence="3 4">
    <name type="scientific">Magnaporthiopsis poae (strain ATCC 64411 / 73-15)</name>
    <name type="common">Kentucky bluegrass fungus</name>
    <name type="synonym">Magnaporthe poae</name>
    <dbReference type="NCBI Taxonomy" id="644358"/>
    <lineage>
        <taxon>Eukaryota</taxon>
        <taxon>Fungi</taxon>
        <taxon>Dikarya</taxon>
        <taxon>Ascomycota</taxon>
        <taxon>Pezizomycotina</taxon>
        <taxon>Sordariomycetes</taxon>
        <taxon>Sordariomycetidae</taxon>
        <taxon>Magnaporthales</taxon>
        <taxon>Magnaporthaceae</taxon>
        <taxon>Magnaporthiopsis</taxon>
    </lineage>
</organism>
<reference evidence="2" key="3">
    <citation type="submission" date="2011-03" db="EMBL/GenBank/DDBJ databases">
        <title>Annotation of Magnaporthe poae ATCC 64411.</title>
        <authorList>
            <person name="Ma L.-J."/>
            <person name="Dead R."/>
            <person name="Young S.K."/>
            <person name="Zeng Q."/>
            <person name="Gargeya S."/>
            <person name="Fitzgerald M."/>
            <person name="Haas B."/>
            <person name="Abouelleil A."/>
            <person name="Alvarado L."/>
            <person name="Arachchi H.M."/>
            <person name="Berlin A."/>
            <person name="Brown A."/>
            <person name="Chapman S.B."/>
            <person name="Chen Z."/>
            <person name="Dunbar C."/>
            <person name="Freedman E."/>
            <person name="Gearin G."/>
            <person name="Gellesch M."/>
            <person name="Goldberg J."/>
            <person name="Griggs A."/>
            <person name="Gujja S."/>
            <person name="Heiman D."/>
            <person name="Howarth C."/>
            <person name="Larson L."/>
            <person name="Lui A."/>
            <person name="MacDonald P.J.P."/>
            <person name="Mehta T."/>
            <person name="Montmayeur A."/>
            <person name="Murphy C."/>
            <person name="Neiman D."/>
            <person name="Pearson M."/>
            <person name="Priest M."/>
            <person name="Roberts A."/>
            <person name="Saif S."/>
            <person name="Shea T."/>
            <person name="Shenoy N."/>
            <person name="Sisk P."/>
            <person name="Stolte C."/>
            <person name="Sykes S."/>
            <person name="Yandava C."/>
            <person name="Wortman J."/>
            <person name="Nusbaum C."/>
            <person name="Birren B."/>
        </authorList>
    </citation>
    <scope>NUCLEOTIDE SEQUENCE</scope>
    <source>
        <strain evidence="2">ATCC 64411</strain>
    </source>
</reference>
<proteinExistence type="predicted"/>
<dbReference type="Proteomes" id="UP000011715">
    <property type="component" value="Unassembled WGS sequence"/>
</dbReference>
<dbReference type="VEuPathDB" id="FungiDB:MAPG_03386"/>
<feature type="domain" description="Cwf19-like protein C-terminal" evidence="1">
    <location>
        <begin position="81"/>
        <end position="139"/>
    </location>
</feature>
<protein>
    <submittedName>
        <fullName evidence="2">CwfJ domain-containing protein</fullName>
    </submittedName>
</protein>
<reference evidence="3" key="4">
    <citation type="journal article" date="2015" name="G3 (Bethesda)">
        <title>Genome sequences of three phytopathogenic species of the Magnaporthaceae family of fungi.</title>
        <authorList>
            <person name="Okagaki L.H."/>
            <person name="Nunes C.C."/>
            <person name="Sailsbery J."/>
            <person name="Clay B."/>
            <person name="Brown D."/>
            <person name="John T."/>
            <person name="Oh Y."/>
            <person name="Young N."/>
            <person name="Fitzgerald M."/>
            <person name="Haas B.J."/>
            <person name="Zeng Q."/>
            <person name="Young S."/>
            <person name="Adiconis X."/>
            <person name="Fan L."/>
            <person name="Levin J.Z."/>
            <person name="Mitchell T.K."/>
            <person name="Okubara P.A."/>
            <person name="Farman M.L."/>
            <person name="Kohn L.M."/>
            <person name="Birren B."/>
            <person name="Ma L.-J."/>
            <person name="Dean R.A."/>
        </authorList>
    </citation>
    <scope>NUCLEOTIDE SEQUENCE</scope>
    <source>
        <strain evidence="3">ATCC 64411 / 73-15</strain>
    </source>
</reference>
<dbReference type="GO" id="GO:0061632">
    <property type="term" value="F:RNA lariat debranching enzyme activator activity"/>
    <property type="evidence" value="ECO:0007669"/>
    <property type="project" value="TreeGrafter"/>
</dbReference>
<reference evidence="3" key="5">
    <citation type="submission" date="2015-06" db="UniProtKB">
        <authorList>
            <consortium name="EnsemblFungi"/>
        </authorList>
    </citation>
    <scope>IDENTIFICATION</scope>
    <source>
        <strain evidence="3">ATCC 64411</strain>
    </source>
</reference>
<dbReference type="STRING" id="644358.A0A0C4DTV9"/>
<keyword evidence="4" id="KW-1185">Reference proteome</keyword>
<dbReference type="EnsemblFungi" id="MAPG_03386T0">
    <property type="protein sequence ID" value="MAPG_03386T0"/>
    <property type="gene ID" value="MAPG_03386"/>
</dbReference>
<evidence type="ECO:0000259" key="1">
    <source>
        <dbReference type="Pfam" id="PF04676"/>
    </source>
</evidence>
<gene>
    <name evidence="2" type="ORF">MAPG_03386</name>
</gene>
<dbReference type="OMA" id="FFRIMIW"/>
<dbReference type="EMBL" id="GL876967">
    <property type="protein sequence ID" value="KLU84342.1"/>
    <property type="molecule type" value="Genomic_DNA"/>
</dbReference>
<name>A0A0C4DTV9_MAGP6</name>
<dbReference type="PANTHER" id="PTHR12072:SF4">
    <property type="entry name" value="CWF19-LIKE PROTEIN 1"/>
    <property type="match status" value="1"/>
</dbReference>
<dbReference type="GO" id="GO:0000398">
    <property type="term" value="P:mRNA splicing, via spliceosome"/>
    <property type="evidence" value="ECO:0007669"/>
    <property type="project" value="TreeGrafter"/>
</dbReference>
<dbReference type="AlphaFoldDB" id="A0A0C4DTV9"/>
<reference evidence="4" key="2">
    <citation type="submission" date="2010-05" db="EMBL/GenBank/DDBJ databases">
        <title>The genome sequence of Magnaporthe poae strain ATCC 64411.</title>
        <authorList>
            <person name="Ma L.-J."/>
            <person name="Dead R."/>
            <person name="Young S."/>
            <person name="Zeng Q."/>
            <person name="Koehrsen M."/>
            <person name="Alvarado L."/>
            <person name="Berlin A."/>
            <person name="Chapman S.B."/>
            <person name="Chen Z."/>
            <person name="Freedman E."/>
            <person name="Gellesch M."/>
            <person name="Goldberg J."/>
            <person name="Griggs A."/>
            <person name="Gujja S."/>
            <person name="Heilman E.R."/>
            <person name="Heiman D."/>
            <person name="Hepburn T."/>
            <person name="Howarth C."/>
            <person name="Jen D."/>
            <person name="Larson L."/>
            <person name="Mehta T."/>
            <person name="Neiman D."/>
            <person name="Pearson M."/>
            <person name="Roberts A."/>
            <person name="Saif S."/>
            <person name="Shea T."/>
            <person name="Shenoy N."/>
            <person name="Sisk P."/>
            <person name="Stolte C."/>
            <person name="Sykes S."/>
            <person name="Walk T."/>
            <person name="White J."/>
            <person name="Yandava C."/>
            <person name="Haas B."/>
            <person name="Nusbaum C."/>
            <person name="Birren B."/>
        </authorList>
    </citation>
    <scope>NUCLEOTIDE SEQUENCE [LARGE SCALE GENOMIC DNA]</scope>
    <source>
        <strain evidence="4">ATCC 64411 / 73-15</strain>
    </source>
</reference>
<dbReference type="eggNOG" id="KOG2476">
    <property type="taxonomic scope" value="Eukaryota"/>
</dbReference>
<sequence>MPVPADMVRSPAGANKSGGPSLVEAAFAVEAENLKLPKLEAHDFGIGDEVEGDFFRVWLYAEDDEGVDEDSTGGRVVSKMLLMRFDENVRFDLQFGRRVMAKLLFLEDRLKWQDCTQTQEEETKDTEEFRKAFKDWDFTAN</sequence>
<evidence type="ECO:0000313" key="3">
    <source>
        <dbReference type="EnsemblFungi" id="MAPG_03386T0"/>
    </source>
</evidence>
<dbReference type="InterPro" id="IPR006767">
    <property type="entry name" value="Cwf19-like_C_dom-2"/>
</dbReference>
<accession>A0A0C4DTV9</accession>
<dbReference type="EMBL" id="ADBL01000815">
    <property type="status" value="NOT_ANNOTATED_CDS"/>
    <property type="molecule type" value="Genomic_DNA"/>
</dbReference>
<dbReference type="InterPro" id="IPR040194">
    <property type="entry name" value="Cwf19-like"/>
</dbReference>
<reference evidence="2" key="1">
    <citation type="submission" date="2010-05" db="EMBL/GenBank/DDBJ databases">
        <title>The Genome Sequence of Magnaporthe poae strain ATCC 64411.</title>
        <authorList>
            <consortium name="The Broad Institute Genome Sequencing Platform"/>
            <consortium name="Broad Institute Genome Sequencing Center for Infectious Disease"/>
            <person name="Ma L.-J."/>
            <person name="Dead R."/>
            <person name="Young S."/>
            <person name="Zeng Q."/>
            <person name="Koehrsen M."/>
            <person name="Alvarado L."/>
            <person name="Berlin A."/>
            <person name="Chapman S.B."/>
            <person name="Chen Z."/>
            <person name="Freedman E."/>
            <person name="Gellesch M."/>
            <person name="Goldberg J."/>
            <person name="Griggs A."/>
            <person name="Gujja S."/>
            <person name="Heilman E.R."/>
            <person name="Heiman D."/>
            <person name="Hepburn T."/>
            <person name="Howarth C."/>
            <person name="Jen D."/>
            <person name="Larson L."/>
            <person name="Mehta T."/>
            <person name="Neiman D."/>
            <person name="Pearson M."/>
            <person name="Roberts A."/>
            <person name="Saif S."/>
            <person name="Shea T."/>
            <person name="Shenoy N."/>
            <person name="Sisk P."/>
            <person name="Stolte C."/>
            <person name="Sykes S."/>
            <person name="Walk T."/>
            <person name="White J."/>
            <person name="Yandava C."/>
            <person name="Haas B."/>
            <person name="Nusbaum C."/>
            <person name="Birren B."/>
        </authorList>
    </citation>
    <scope>NUCLEOTIDE SEQUENCE</scope>
    <source>
        <strain evidence="2">ATCC 64411</strain>
    </source>
</reference>
<dbReference type="GO" id="GO:0071014">
    <property type="term" value="C:post-mRNA release spliceosomal complex"/>
    <property type="evidence" value="ECO:0007669"/>
    <property type="project" value="TreeGrafter"/>
</dbReference>
<dbReference type="Pfam" id="PF04676">
    <property type="entry name" value="CwfJ_C_2"/>
    <property type="match status" value="1"/>
</dbReference>
<dbReference type="OrthoDB" id="444325at2759"/>
<evidence type="ECO:0000313" key="2">
    <source>
        <dbReference type="EMBL" id="KLU84342.1"/>
    </source>
</evidence>
<evidence type="ECO:0000313" key="4">
    <source>
        <dbReference type="Proteomes" id="UP000011715"/>
    </source>
</evidence>